<gene>
    <name evidence="2" type="ORF">RIF29_13987</name>
</gene>
<dbReference type="InterPro" id="IPR036691">
    <property type="entry name" value="Endo/exonu/phosph_ase_sf"/>
</dbReference>
<dbReference type="AlphaFoldDB" id="A0AAN9FAK4"/>
<evidence type="ECO:0008006" key="4">
    <source>
        <dbReference type="Google" id="ProtNLM"/>
    </source>
</evidence>
<organism evidence="2 3">
    <name type="scientific">Crotalaria pallida</name>
    <name type="common">Smooth rattlebox</name>
    <name type="synonym">Crotalaria striata</name>
    <dbReference type="NCBI Taxonomy" id="3830"/>
    <lineage>
        <taxon>Eukaryota</taxon>
        <taxon>Viridiplantae</taxon>
        <taxon>Streptophyta</taxon>
        <taxon>Embryophyta</taxon>
        <taxon>Tracheophyta</taxon>
        <taxon>Spermatophyta</taxon>
        <taxon>Magnoliopsida</taxon>
        <taxon>eudicotyledons</taxon>
        <taxon>Gunneridae</taxon>
        <taxon>Pentapetalae</taxon>
        <taxon>rosids</taxon>
        <taxon>fabids</taxon>
        <taxon>Fabales</taxon>
        <taxon>Fabaceae</taxon>
        <taxon>Papilionoideae</taxon>
        <taxon>50 kb inversion clade</taxon>
        <taxon>genistoids sensu lato</taxon>
        <taxon>core genistoids</taxon>
        <taxon>Crotalarieae</taxon>
        <taxon>Crotalaria</taxon>
    </lineage>
</organism>
<name>A0AAN9FAK4_CROPI</name>
<feature type="compositionally biased region" description="Basic and acidic residues" evidence="1">
    <location>
        <begin position="93"/>
        <end position="114"/>
    </location>
</feature>
<dbReference type="SUPFAM" id="SSF56219">
    <property type="entry name" value="DNase I-like"/>
    <property type="match status" value="1"/>
</dbReference>
<reference evidence="2 3" key="1">
    <citation type="submission" date="2024-01" db="EMBL/GenBank/DDBJ databases">
        <title>The genomes of 5 underutilized Papilionoideae crops provide insights into root nodulation and disease resistanc.</title>
        <authorList>
            <person name="Yuan L."/>
        </authorList>
    </citation>
    <scope>NUCLEOTIDE SEQUENCE [LARGE SCALE GENOMIC DNA]</scope>
    <source>
        <strain evidence="2">ZHUSHIDOU_FW_LH</strain>
        <tissue evidence="2">Leaf</tissue>
    </source>
</reference>
<evidence type="ECO:0000256" key="1">
    <source>
        <dbReference type="SAM" id="MobiDB-lite"/>
    </source>
</evidence>
<dbReference type="EMBL" id="JAYWIO010000003">
    <property type="protein sequence ID" value="KAK7272942.1"/>
    <property type="molecule type" value="Genomic_DNA"/>
</dbReference>
<feature type="region of interest" description="Disordered" evidence="1">
    <location>
        <begin position="66"/>
        <end position="114"/>
    </location>
</feature>
<protein>
    <recommendedName>
        <fullName evidence="4">Endonuclease/exonuclease/phosphatase</fullName>
    </recommendedName>
</protein>
<evidence type="ECO:0000313" key="2">
    <source>
        <dbReference type="EMBL" id="KAK7272942.1"/>
    </source>
</evidence>
<dbReference type="Gene3D" id="3.60.10.10">
    <property type="entry name" value="Endonuclease/exonuclease/phosphatase"/>
    <property type="match status" value="1"/>
</dbReference>
<keyword evidence="3" id="KW-1185">Reference proteome</keyword>
<comment type="caution">
    <text evidence="2">The sequence shown here is derived from an EMBL/GenBank/DDBJ whole genome shotgun (WGS) entry which is preliminary data.</text>
</comment>
<feature type="region of interest" description="Disordered" evidence="1">
    <location>
        <begin position="446"/>
        <end position="473"/>
    </location>
</feature>
<evidence type="ECO:0000313" key="3">
    <source>
        <dbReference type="Proteomes" id="UP001372338"/>
    </source>
</evidence>
<dbReference type="Proteomes" id="UP001372338">
    <property type="component" value="Unassembled WGS sequence"/>
</dbReference>
<sequence>MTELYFAHSEQDLVFVPTKLDKSRKRFGFVRLSDQNHFPSLEEKLKNFWIESYKLFINKPRFEKGQKVPGSNYGNQDHRPGALKASQTAPMVDRSHLQGDRRKPLPRAPRVDRSHLQGDWRKPLSSMDANEDAFGAKANSHPKTIVLECQEAELEKAKEGFVGKLINLSDVIGFQDILIKEGFYSIKCSPMGGNWVLLQGLDSLEIPELIEKEKDWIIAWFSDIFRWHPSFMEDRIGGAFILAEEITAEEGVCASRDDENLSTKESDEEWGVQAEGTEVRQTWDDEDDVDRVFESYVIGAATTPVTLDVSQLEIIQKTNLLLKEDERYLEGSAEHVLENKDMSISTSGPSKLIAQNRKKEKRSSLDVKCAGDDLVLLEPVRVSAEREGEGIAAGQLVGDKVNKCEVGPKPNNQDMTELSKDDSFKEPTKVKKASCLFYVKKGERESKNVKLPRPSTRRTTGSHGRVKPKPKEPVTRLATMPRTQDESISNSIENSHIKSCSRLHSRAEESVPRRLWSTAKHLGITFDGEDQEMERMIKEMETRDVANNITRVANTCWIRCSDRFAMICVSFNSRGLGSRIKRKDVVDLVRKNNVDFLAIQESKIEEVDSRCCASLWNDADFDWDFVPSSCRSGGIISIWRSSKFIKSNSI</sequence>
<proteinExistence type="predicted"/>
<accession>A0AAN9FAK4</accession>